<dbReference type="PANTHER" id="PTHR30535">
    <property type="entry name" value="VITAMIN B12-BINDING PROTEIN"/>
    <property type="match status" value="1"/>
</dbReference>
<sequence>MKIKLLKKLTMGLVCLTMATSLLACGSSNNSPANTKNKNISESSTKADSHYPVTITNYNYAGEEIKVTYDKAPERVLPIYQTTVELMLDLGLGDKIIGACGMDNPVLDTLKDQYDKIPQISDKTFTKEQILDMNPDMIVTWKSIFSDKKLGDVTDWTSRGINTFVQRNTVKQIGDYTIDNVINDINDLGNIFNIQDKTNSYVNNMKDRLSVVEDKTSKIDKKKNVLILEQESEGQYRAYGKNDLVGDMIAKAGGENLGVKSGEMSAEDIVAANPDVIVVVHFEDGKNIDDKSIFEIYTGNPAFANVTAVKNNDFIVTGLAETWAGGIRVVDAVERYFKELYPNIDKD</sequence>
<keyword evidence="5" id="KW-1185">Reference proteome</keyword>
<dbReference type="STRING" id="119641.SAMN05421842_1213"/>
<dbReference type="InterPro" id="IPR002491">
    <property type="entry name" value="ABC_transptr_periplasmic_BD"/>
</dbReference>
<gene>
    <name evidence="4" type="ORF">SAMN05421842_1213</name>
</gene>
<evidence type="ECO:0000313" key="4">
    <source>
        <dbReference type="EMBL" id="SFD13292.1"/>
    </source>
</evidence>
<dbReference type="EMBL" id="FOMG01000021">
    <property type="protein sequence ID" value="SFD13292.1"/>
    <property type="molecule type" value="Genomic_DNA"/>
</dbReference>
<proteinExistence type="inferred from homology"/>
<keyword evidence="2" id="KW-0732">Signal</keyword>
<evidence type="ECO:0000256" key="1">
    <source>
        <dbReference type="ARBA" id="ARBA00008814"/>
    </source>
</evidence>
<evidence type="ECO:0000313" key="5">
    <source>
        <dbReference type="Proteomes" id="UP000199263"/>
    </source>
</evidence>
<dbReference type="AlphaFoldDB" id="A0A1I1PUH4"/>
<feature type="chain" id="PRO_5038653705" evidence="2">
    <location>
        <begin position="25"/>
        <end position="347"/>
    </location>
</feature>
<dbReference type="Gene3D" id="3.40.50.1980">
    <property type="entry name" value="Nitrogenase molybdenum iron protein domain"/>
    <property type="match status" value="2"/>
</dbReference>
<dbReference type="RefSeq" id="WP_090092467.1">
    <property type="nucleotide sequence ID" value="NZ_FOMG01000021.1"/>
</dbReference>
<evidence type="ECO:0000259" key="3">
    <source>
        <dbReference type="PROSITE" id="PS50983"/>
    </source>
</evidence>
<dbReference type="Proteomes" id="UP000199263">
    <property type="component" value="Unassembled WGS sequence"/>
</dbReference>
<dbReference type="PROSITE" id="PS50983">
    <property type="entry name" value="FE_B12_PBP"/>
    <property type="match status" value="1"/>
</dbReference>
<dbReference type="InterPro" id="IPR050902">
    <property type="entry name" value="ABC_Transporter_SBP"/>
</dbReference>
<dbReference type="PROSITE" id="PS51257">
    <property type="entry name" value="PROKAR_LIPOPROTEIN"/>
    <property type="match status" value="1"/>
</dbReference>
<accession>A0A1I1PUH4</accession>
<comment type="similarity">
    <text evidence="1">Belongs to the bacterial solute-binding protein 8 family.</text>
</comment>
<feature type="signal peptide" evidence="2">
    <location>
        <begin position="1"/>
        <end position="24"/>
    </location>
</feature>
<protein>
    <submittedName>
        <fullName evidence="4">Iron complex transport system substrate-binding protein</fullName>
    </submittedName>
</protein>
<dbReference type="SUPFAM" id="SSF53807">
    <property type="entry name" value="Helical backbone' metal receptor"/>
    <property type="match status" value="1"/>
</dbReference>
<name>A0A1I1PUH4_9CLOT</name>
<dbReference type="PANTHER" id="PTHR30535:SF34">
    <property type="entry name" value="MOLYBDATE-BINDING PROTEIN MOLA"/>
    <property type="match status" value="1"/>
</dbReference>
<organism evidence="4 5">
    <name type="scientific">Clostridium uliginosum</name>
    <dbReference type="NCBI Taxonomy" id="119641"/>
    <lineage>
        <taxon>Bacteria</taxon>
        <taxon>Bacillati</taxon>
        <taxon>Bacillota</taxon>
        <taxon>Clostridia</taxon>
        <taxon>Eubacteriales</taxon>
        <taxon>Clostridiaceae</taxon>
        <taxon>Clostridium</taxon>
    </lineage>
</organism>
<feature type="domain" description="Fe/B12 periplasmic-binding" evidence="3">
    <location>
        <begin position="75"/>
        <end position="347"/>
    </location>
</feature>
<dbReference type="OrthoDB" id="89746at2"/>
<dbReference type="Pfam" id="PF01497">
    <property type="entry name" value="Peripla_BP_2"/>
    <property type="match status" value="1"/>
</dbReference>
<reference evidence="4 5" key="1">
    <citation type="submission" date="2016-10" db="EMBL/GenBank/DDBJ databases">
        <authorList>
            <person name="de Groot N.N."/>
        </authorList>
    </citation>
    <scope>NUCLEOTIDE SEQUENCE [LARGE SCALE GENOMIC DNA]</scope>
    <source>
        <strain evidence="4 5">DSM 12992</strain>
    </source>
</reference>
<evidence type="ECO:0000256" key="2">
    <source>
        <dbReference type="SAM" id="SignalP"/>
    </source>
</evidence>